<dbReference type="Proteomes" id="UP001065298">
    <property type="component" value="Chromosome 2"/>
</dbReference>
<proteinExistence type="predicted"/>
<evidence type="ECO:0000313" key="2">
    <source>
        <dbReference type="Proteomes" id="UP001065298"/>
    </source>
</evidence>
<protein>
    <submittedName>
        <fullName evidence="1">Uncharacterized protein</fullName>
    </submittedName>
</protein>
<gene>
    <name evidence="1" type="ORF">NCS57_00314600</name>
</gene>
<dbReference type="EMBL" id="CM046504">
    <property type="protein sequence ID" value="KAI8680342.1"/>
    <property type="molecule type" value="Genomic_DNA"/>
</dbReference>
<reference evidence="1" key="1">
    <citation type="submission" date="2022-06" db="EMBL/GenBank/DDBJ databases">
        <title>Fusarium solani species complex genomes reveal bases of compartmentalisation and animal pathogenesis.</title>
        <authorList>
            <person name="Tsai I.J."/>
        </authorList>
    </citation>
    <scope>NUCLEOTIDE SEQUENCE</scope>
    <source>
        <strain evidence="1">Fu6.1</strain>
    </source>
</reference>
<sequence length="282" mass="31411">MEPILGPPSNCSVEGNLDSVSTSFASITRSTSAITNHHFPSVYLPVLSNTLVRLQTAAKMPGYRLACPFSGGGLTKSHYCEDGSIHMDKLRSHLRYFHTCNCPDPSVGAKPRHVSKELVDRMIAISYDKQFSKMDRWAKMYQAAFPTHRRVPGPCVPRVRHTLSLAQHPGSEFKNAMIRRLVRGERWSAEKANKDLQTFLNRLPLFYDVLSHPEVWRRGTSSASDESGDEVDEPSTTQPVEVAEPLTYEEPDLSIQQDDGDTDEKPDAQAEQETPPSAPTSS</sequence>
<name>A0ACC0RAA8_9HYPO</name>
<keyword evidence="2" id="KW-1185">Reference proteome</keyword>
<accession>A0ACC0RAA8</accession>
<organism evidence="1 2">
    <name type="scientific">Fusarium keratoplasticum</name>
    <dbReference type="NCBI Taxonomy" id="1328300"/>
    <lineage>
        <taxon>Eukaryota</taxon>
        <taxon>Fungi</taxon>
        <taxon>Dikarya</taxon>
        <taxon>Ascomycota</taxon>
        <taxon>Pezizomycotina</taxon>
        <taxon>Sordariomycetes</taxon>
        <taxon>Hypocreomycetidae</taxon>
        <taxon>Hypocreales</taxon>
        <taxon>Nectriaceae</taxon>
        <taxon>Fusarium</taxon>
        <taxon>Fusarium solani species complex</taxon>
    </lineage>
</organism>
<comment type="caution">
    <text evidence="1">The sequence shown here is derived from an EMBL/GenBank/DDBJ whole genome shotgun (WGS) entry which is preliminary data.</text>
</comment>
<evidence type="ECO:0000313" key="1">
    <source>
        <dbReference type="EMBL" id="KAI8680342.1"/>
    </source>
</evidence>